<dbReference type="InterPro" id="IPR036388">
    <property type="entry name" value="WH-like_DNA-bd_sf"/>
</dbReference>
<dbReference type="Gene3D" id="1.10.10.10">
    <property type="entry name" value="Winged helix-like DNA-binding domain superfamily/Winged helix DNA-binding domain"/>
    <property type="match status" value="1"/>
</dbReference>
<dbReference type="KEGG" id="cact:HZ995_14355"/>
<keyword evidence="1" id="KW-0805">Transcription regulation</keyword>
<evidence type="ECO:0000313" key="5">
    <source>
        <dbReference type="EMBL" id="QTN35642.1"/>
    </source>
</evidence>
<sequence>MPLTQLAFIEDLVNTTSLEELWAKHLAKMQTFGFDRALYGYTMFRAGDNLGDPEDFVILSNHDRAYLDEFFAKRMFTHAPMVKWSLEHDGSVSWSIMEDAYRRGAYSREELEVVEFNRVWGITAGYSVSFKSLSPRSKAGIGLVGKPGASQADVDAIWAAHGREITLLNNIFHLKVLQLPYRYPNRALTSRQREVLEWVSDGKTTQDIALLINRTAATVEKHLRLARESLGVQTTAQAVSKATFQNQIFRYEV</sequence>
<dbReference type="Pfam" id="PF00196">
    <property type="entry name" value="GerE"/>
    <property type="match status" value="1"/>
</dbReference>
<reference evidence="5" key="1">
    <citation type="submission" date="2020-07" db="EMBL/GenBank/DDBJ databases">
        <title>Genome sequences of bacteria associated with the marine, planktonic diatom Thalassiosira profunda strain ECT2AJA-044.</title>
        <authorList>
            <person name="Gargas C.B."/>
            <person name="Roberts W.R."/>
            <person name="Alverson A.J."/>
        </authorList>
    </citation>
    <scope>NUCLEOTIDE SEQUENCE</scope>
    <source>
        <strain evidence="5">ECT2AJA-044</strain>
    </source>
</reference>
<protein>
    <submittedName>
        <fullName evidence="5">LuxR family transcriptional regulator</fullName>
    </submittedName>
</protein>
<dbReference type="Pfam" id="PF03472">
    <property type="entry name" value="Autoind_bind"/>
    <property type="match status" value="1"/>
</dbReference>
<dbReference type="InterPro" id="IPR000792">
    <property type="entry name" value="Tscrpt_reg_LuxR_C"/>
</dbReference>
<dbReference type="AlphaFoldDB" id="A0A975ENX5"/>
<dbReference type="RefSeq" id="WP_209356346.1">
    <property type="nucleotide sequence ID" value="NZ_CP060010.1"/>
</dbReference>
<dbReference type="PANTHER" id="PTHR44688">
    <property type="entry name" value="DNA-BINDING TRANSCRIPTIONAL ACTIVATOR DEVR_DOSR"/>
    <property type="match status" value="1"/>
</dbReference>
<dbReference type="EMBL" id="CP060010">
    <property type="protein sequence ID" value="QTN35642.1"/>
    <property type="molecule type" value="Genomic_DNA"/>
</dbReference>
<dbReference type="InterPro" id="IPR036693">
    <property type="entry name" value="TF_LuxR_autoind-bd_dom_sf"/>
</dbReference>
<accession>A0A975ENX5</accession>
<organism evidence="5 6">
    <name type="scientific">Cognatishimia activa</name>
    <dbReference type="NCBI Taxonomy" id="1715691"/>
    <lineage>
        <taxon>Bacteria</taxon>
        <taxon>Pseudomonadati</taxon>
        <taxon>Pseudomonadota</taxon>
        <taxon>Alphaproteobacteria</taxon>
        <taxon>Rhodobacterales</taxon>
        <taxon>Paracoccaceae</taxon>
        <taxon>Cognatishimia</taxon>
    </lineage>
</organism>
<evidence type="ECO:0000256" key="1">
    <source>
        <dbReference type="ARBA" id="ARBA00023015"/>
    </source>
</evidence>
<dbReference type="PRINTS" id="PR00038">
    <property type="entry name" value="HTHLUXR"/>
</dbReference>
<dbReference type="CDD" id="cd06170">
    <property type="entry name" value="LuxR_C_like"/>
    <property type="match status" value="1"/>
</dbReference>
<feature type="domain" description="HTH luxR-type" evidence="4">
    <location>
        <begin position="181"/>
        <end position="246"/>
    </location>
</feature>
<dbReference type="SUPFAM" id="SSF46894">
    <property type="entry name" value="C-terminal effector domain of the bipartite response regulators"/>
    <property type="match status" value="1"/>
</dbReference>
<keyword evidence="2" id="KW-0238">DNA-binding</keyword>
<dbReference type="Gene3D" id="3.30.450.80">
    <property type="entry name" value="Transcription factor LuxR-like, autoinducer-binding domain"/>
    <property type="match status" value="1"/>
</dbReference>
<evidence type="ECO:0000256" key="2">
    <source>
        <dbReference type="ARBA" id="ARBA00023125"/>
    </source>
</evidence>
<evidence type="ECO:0000313" key="6">
    <source>
        <dbReference type="Proteomes" id="UP000665026"/>
    </source>
</evidence>
<keyword evidence="3" id="KW-0804">Transcription</keyword>
<dbReference type="GO" id="GO:0003677">
    <property type="term" value="F:DNA binding"/>
    <property type="evidence" value="ECO:0007669"/>
    <property type="project" value="UniProtKB-KW"/>
</dbReference>
<dbReference type="SMART" id="SM00421">
    <property type="entry name" value="HTH_LUXR"/>
    <property type="match status" value="1"/>
</dbReference>
<dbReference type="Proteomes" id="UP000665026">
    <property type="component" value="Chromosome"/>
</dbReference>
<name>A0A975ENX5_9RHOB</name>
<dbReference type="InterPro" id="IPR016032">
    <property type="entry name" value="Sig_transdc_resp-reg_C-effctor"/>
</dbReference>
<dbReference type="PANTHER" id="PTHR44688:SF16">
    <property type="entry name" value="DNA-BINDING TRANSCRIPTIONAL ACTIVATOR DEVR_DOSR"/>
    <property type="match status" value="1"/>
</dbReference>
<proteinExistence type="predicted"/>
<dbReference type="PROSITE" id="PS50043">
    <property type="entry name" value="HTH_LUXR_2"/>
    <property type="match status" value="1"/>
</dbReference>
<gene>
    <name evidence="5" type="ORF">HZ995_14355</name>
</gene>
<dbReference type="InterPro" id="IPR005143">
    <property type="entry name" value="TF_LuxR_autoind-bd_dom"/>
</dbReference>
<evidence type="ECO:0000259" key="4">
    <source>
        <dbReference type="PROSITE" id="PS50043"/>
    </source>
</evidence>
<evidence type="ECO:0000256" key="3">
    <source>
        <dbReference type="ARBA" id="ARBA00023163"/>
    </source>
</evidence>
<dbReference type="GO" id="GO:0006355">
    <property type="term" value="P:regulation of DNA-templated transcription"/>
    <property type="evidence" value="ECO:0007669"/>
    <property type="project" value="InterPro"/>
</dbReference>
<dbReference type="SUPFAM" id="SSF75516">
    <property type="entry name" value="Pheromone-binding domain of LuxR-like quorum-sensing transcription factors"/>
    <property type="match status" value="1"/>
</dbReference>